<dbReference type="AlphaFoldDB" id="A0A183CHD5"/>
<name>A0A183CHD5_GLOPA</name>
<dbReference type="WBParaSite" id="GPLIN_001229100">
    <property type="protein sequence ID" value="GPLIN_001229100"/>
    <property type="gene ID" value="GPLIN_001229100"/>
</dbReference>
<dbReference type="Proteomes" id="UP000050741">
    <property type="component" value="Unassembled WGS sequence"/>
</dbReference>
<feature type="compositionally biased region" description="Basic and acidic residues" evidence="1">
    <location>
        <begin position="23"/>
        <end position="36"/>
    </location>
</feature>
<proteinExistence type="predicted"/>
<feature type="region of interest" description="Disordered" evidence="1">
    <location>
        <begin position="1"/>
        <end position="81"/>
    </location>
</feature>
<evidence type="ECO:0000313" key="2">
    <source>
        <dbReference type="Proteomes" id="UP000050741"/>
    </source>
</evidence>
<sequence length="270" mass="30468">MKGRTEPRQHWTLQQQQQYQQEQQRRGTDELLRQRTEGFPVAGGVRQSKDDRIGMRDSVGQQPSMGPQHRRRHQAAPKHQQIMAATTTGPEPAPLYPEGSEDAAGSLFRYKNFGFDLPCTGFSDESCFQQQTQLRPNEMHRCCRGRILFTDQCVAGKCSNATVQLCCIQRFLQAKLSCCSDERQADVDVGDHFSHCCFENFVDGEGCISITVNPGPTGIGIPKPEIIPTDPGQLYIIGQSQHFSADIVPFKLQNNWTEERLVPRRLDEDS</sequence>
<organism evidence="2 3">
    <name type="scientific">Globodera pallida</name>
    <name type="common">Potato cyst nematode worm</name>
    <name type="synonym">Heterodera pallida</name>
    <dbReference type="NCBI Taxonomy" id="36090"/>
    <lineage>
        <taxon>Eukaryota</taxon>
        <taxon>Metazoa</taxon>
        <taxon>Ecdysozoa</taxon>
        <taxon>Nematoda</taxon>
        <taxon>Chromadorea</taxon>
        <taxon>Rhabditida</taxon>
        <taxon>Tylenchina</taxon>
        <taxon>Tylenchomorpha</taxon>
        <taxon>Tylenchoidea</taxon>
        <taxon>Heteroderidae</taxon>
        <taxon>Heteroderinae</taxon>
        <taxon>Globodera</taxon>
    </lineage>
</organism>
<keyword evidence="2" id="KW-1185">Reference proteome</keyword>
<protein>
    <submittedName>
        <fullName evidence="3">DB domain-containing protein</fullName>
    </submittedName>
</protein>
<reference evidence="3" key="3">
    <citation type="submission" date="2016-06" db="UniProtKB">
        <authorList>
            <consortium name="WormBaseParasite"/>
        </authorList>
    </citation>
    <scope>IDENTIFICATION</scope>
</reference>
<reference evidence="2" key="2">
    <citation type="submission" date="2014-05" db="EMBL/GenBank/DDBJ databases">
        <title>The genome and life-stage specific transcriptomes of Globodera pallida elucidate key aspects of plant parasitism by a cyst nematode.</title>
        <authorList>
            <person name="Cotton J.A."/>
            <person name="Lilley C.J."/>
            <person name="Jones L.M."/>
            <person name="Kikuchi T."/>
            <person name="Reid A.J."/>
            <person name="Thorpe P."/>
            <person name="Tsai I.J."/>
            <person name="Beasley H."/>
            <person name="Blok V."/>
            <person name="Cock P.J.A."/>
            <person name="Van den Akker S.E."/>
            <person name="Holroyd N."/>
            <person name="Hunt M."/>
            <person name="Mantelin S."/>
            <person name="Naghra H."/>
            <person name="Pain A."/>
            <person name="Palomares-Rius J.E."/>
            <person name="Zarowiecki M."/>
            <person name="Berriman M."/>
            <person name="Jones J.T."/>
            <person name="Urwin P.E."/>
        </authorList>
    </citation>
    <scope>NUCLEOTIDE SEQUENCE [LARGE SCALE GENOMIC DNA]</scope>
    <source>
        <strain evidence="2">Lindley</strain>
    </source>
</reference>
<evidence type="ECO:0000256" key="1">
    <source>
        <dbReference type="SAM" id="MobiDB-lite"/>
    </source>
</evidence>
<evidence type="ECO:0000313" key="3">
    <source>
        <dbReference type="WBParaSite" id="GPLIN_001229100"/>
    </source>
</evidence>
<reference evidence="2" key="1">
    <citation type="submission" date="2013-12" db="EMBL/GenBank/DDBJ databases">
        <authorList>
            <person name="Aslett M."/>
        </authorList>
    </citation>
    <scope>NUCLEOTIDE SEQUENCE [LARGE SCALE GENOMIC DNA]</scope>
    <source>
        <strain evidence="2">Lindley</strain>
    </source>
</reference>
<accession>A0A183CHD5</accession>